<reference evidence="1 2" key="1">
    <citation type="submission" date="2015-10" db="EMBL/GenBank/DDBJ databases">
        <authorList>
            <person name="Gilbert D.G."/>
        </authorList>
    </citation>
    <scope>NUCLEOTIDE SEQUENCE [LARGE SCALE GENOMIC DNA]</scope>
    <source>
        <strain evidence="2">HZ-22</strain>
    </source>
</reference>
<name>A0A0P0CSN0_9FLAO</name>
<sequence length="141" mass="15513">MRLFFCFLFLLTCFTCSENEEDENCKFLLNVGVNVPVNLNLPEYGQLQYTGNSVYIPNEGNAGIIVANINSSFYAWDASDPNYIPNTCSPLVPSGLEASSNCGNGNTYSLATGTPLYDSTLRCSLKFYPVKQTGNTLYITN</sequence>
<dbReference type="Proteomes" id="UP000057981">
    <property type="component" value="Chromosome"/>
</dbReference>
<gene>
    <name evidence="1" type="ORF">APS56_12170</name>
</gene>
<protein>
    <recommendedName>
        <fullName evidence="3">Rieske domain-containing protein</fullName>
    </recommendedName>
</protein>
<dbReference type="AlphaFoldDB" id="A0A0P0CSN0"/>
<dbReference type="STRING" id="1736674.APS56_12170"/>
<proteinExistence type="predicted"/>
<evidence type="ECO:0008006" key="3">
    <source>
        <dbReference type="Google" id="ProtNLM"/>
    </source>
</evidence>
<dbReference type="KEGG" id="ahz:APS56_12170"/>
<keyword evidence="2" id="KW-1185">Reference proteome</keyword>
<dbReference type="RefSeq" id="WP_054728548.1">
    <property type="nucleotide sequence ID" value="NZ_CP012898.1"/>
</dbReference>
<evidence type="ECO:0000313" key="1">
    <source>
        <dbReference type="EMBL" id="ALJ05837.1"/>
    </source>
</evidence>
<organism evidence="1 2">
    <name type="scientific">Pseudalgibacter alginicilyticus</name>
    <dbReference type="NCBI Taxonomy" id="1736674"/>
    <lineage>
        <taxon>Bacteria</taxon>
        <taxon>Pseudomonadati</taxon>
        <taxon>Bacteroidota</taxon>
        <taxon>Flavobacteriia</taxon>
        <taxon>Flavobacteriales</taxon>
        <taxon>Flavobacteriaceae</taxon>
        <taxon>Pseudalgibacter</taxon>
    </lineage>
</organism>
<dbReference type="EMBL" id="CP012898">
    <property type="protein sequence ID" value="ALJ05837.1"/>
    <property type="molecule type" value="Genomic_DNA"/>
</dbReference>
<dbReference type="OrthoDB" id="1201186at2"/>
<evidence type="ECO:0000313" key="2">
    <source>
        <dbReference type="Proteomes" id="UP000057981"/>
    </source>
</evidence>
<accession>A0A0P0CSN0</accession>